<evidence type="ECO:0000256" key="1">
    <source>
        <dbReference type="ARBA" id="ARBA00022553"/>
    </source>
</evidence>
<dbReference type="EMBL" id="CP036279">
    <property type="protein sequence ID" value="QDU64248.1"/>
    <property type="molecule type" value="Genomic_DNA"/>
</dbReference>
<evidence type="ECO:0000256" key="5">
    <source>
        <dbReference type="ARBA" id="ARBA00022777"/>
    </source>
</evidence>
<comment type="PTM">
    <text evidence="8 9">An intermediate of this reaction is the autophosphorylated ppk in which a phosphate is covalently linked to a histidine residue through a N-P bond.</text>
</comment>
<evidence type="ECO:0000313" key="15">
    <source>
        <dbReference type="Proteomes" id="UP000317093"/>
    </source>
</evidence>
<dbReference type="Pfam" id="PF02503">
    <property type="entry name" value="PP_kinase"/>
    <property type="match status" value="1"/>
</dbReference>
<dbReference type="SUPFAM" id="SSF140356">
    <property type="entry name" value="PPK N-terminal domain-like"/>
    <property type="match status" value="1"/>
</dbReference>
<dbReference type="Pfam" id="PF13090">
    <property type="entry name" value="PP_kinase_C"/>
    <property type="match status" value="1"/>
</dbReference>
<keyword evidence="6 8" id="KW-0067">ATP-binding</keyword>
<dbReference type="PANTHER" id="PTHR30218">
    <property type="entry name" value="POLYPHOSPHATE KINASE"/>
    <property type="match status" value="1"/>
</dbReference>
<dbReference type="NCBIfam" id="NF003917">
    <property type="entry name" value="PRK05443.1-1"/>
    <property type="match status" value="1"/>
</dbReference>
<evidence type="ECO:0000256" key="8">
    <source>
        <dbReference type="HAMAP-Rule" id="MF_00347"/>
    </source>
</evidence>
<accession>A0A518BB82</accession>
<dbReference type="EC" id="2.7.4.1" evidence="8 9"/>
<evidence type="ECO:0000256" key="4">
    <source>
        <dbReference type="ARBA" id="ARBA00022741"/>
    </source>
</evidence>
<dbReference type="PIRSF" id="PIRSF015589">
    <property type="entry name" value="PP_kinase"/>
    <property type="match status" value="1"/>
</dbReference>
<dbReference type="Pfam" id="PF17941">
    <property type="entry name" value="PP_kinase_C_1"/>
    <property type="match status" value="1"/>
</dbReference>
<evidence type="ECO:0000256" key="9">
    <source>
        <dbReference type="RuleBase" id="RU003800"/>
    </source>
</evidence>
<dbReference type="InterPro" id="IPR041108">
    <property type="entry name" value="PP_kinase_C_1"/>
</dbReference>
<evidence type="ECO:0000256" key="6">
    <source>
        <dbReference type="ARBA" id="ARBA00022840"/>
    </source>
</evidence>
<feature type="domain" description="Polyphosphate kinase C-terminal" evidence="12">
    <location>
        <begin position="520"/>
        <end position="680"/>
    </location>
</feature>
<dbReference type="InterPro" id="IPR036832">
    <property type="entry name" value="PPK_N_dom_sf"/>
</dbReference>
<evidence type="ECO:0000259" key="13">
    <source>
        <dbReference type="Pfam" id="PF17941"/>
    </source>
</evidence>
<dbReference type="FunFam" id="3.30.870.10:FF:000001">
    <property type="entry name" value="Polyphosphate kinase"/>
    <property type="match status" value="1"/>
</dbReference>
<dbReference type="NCBIfam" id="NF003921">
    <property type="entry name" value="PRK05443.2-2"/>
    <property type="match status" value="1"/>
</dbReference>
<comment type="cofactor">
    <cofactor evidence="8">
        <name>Mg(2+)</name>
        <dbReference type="ChEBI" id="CHEBI:18420"/>
    </cofactor>
</comment>
<feature type="binding site" evidence="8">
    <location>
        <position position="422"/>
    </location>
    <ligand>
        <name>Mg(2+)</name>
        <dbReference type="ChEBI" id="CHEBI:18420"/>
    </ligand>
</feature>
<dbReference type="InterPro" id="IPR003414">
    <property type="entry name" value="PP_kinase"/>
</dbReference>
<name>A0A518BB82_9BACT</name>
<dbReference type="GO" id="GO:0008976">
    <property type="term" value="F:polyphosphate kinase activity"/>
    <property type="evidence" value="ECO:0007669"/>
    <property type="project" value="UniProtKB-UniRule"/>
</dbReference>
<evidence type="ECO:0000259" key="11">
    <source>
        <dbReference type="Pfam" id="PF13089"/>
    </source>
</evidence>
<comment type="function">
    <text evidence="8 9">Catalyzes the reversible transfer of the terminal phosphate of ATP to form a long-chain polyphosphate (polyP).</text>
</comment>
<dbReference type="GO" id="GO:0046872">
    <property type="term" value="F:metal ion binding"/>
    <property type="evidence" value="ECO:0007669"/>
    <property type="project" value="UniProtKB-KW"/>
</dbReference>
<evidence type="ECO:0000313" key="14">
    <source>
        <dbReference type="EMBL" id="QDU64248.1"/>
    </source>
</evidence>
<evidence type="ECO:0000259" key="12">
    <source>
        <dbReference type="Pfam" id="PF13090"/>
    </source>
</evidence>
<feature type="binding site" evidence="8">
    <location>
        <position position="392"/>
    </location>
    <ligand>
        <name>Mg(2+)</name>
        <dbReference type="ChEBI" id="CHEBI:18420"/>
    </ligand>
</feature>
<feature type="active site" description="Phosphohistidine intermediate" evidence="8">
    <location>
        <position position="452"/>
    </location>
</feature>
<dbReference type="Proteomes" id="UP000317093">
    <property type="component" value="Chromosome"/>
</dbReference>
<dbReference type="CDD" id="cd09165">
    <property type="entry name" value="PLDc_PaPPK1_C1_like"/>
    <property type="match status" value="1"/>
</dbReference>
<dbReference type="KEGG" id="knv:Pan216_51370"/>
<dbReference type="InterPro" id="IPR036830">
    <property type="entry name" value="PP_kinase_middle_dom_sf"/>
</dbReference>
<dbReference type="InterPro" id="IPR025198">
    <property type="entry name" value="PPK_N_dom"/>
</dbReference>
<feature type="binding site" evidence="8">
    <location>
        <position position="578"/>
    </location>
    <ligand>
        <name>ATP</name>
        <dbReference type="ChEBI" id="CHEBI:30616"/>
    </ligand>
</feature>
<evidence type="ECO:0000256" key="3">
    <source>
        <dbReference type="ARBA" id="ARBA00022723"/>
    </source>
</evidence>
<dbReference type="PANTHER" id="PTHR30218:SF0">
    <property type="entry name" value="POLYPHOSPHATE KINASE"/>
    <property type="match status" value="1"/>
</dbReference>
<sequence length="745" mass="83801">MEMPSESAQESSALPNAASELHDSRLYINRELSWLEFNSRVLEEGLNPDVPLLERLKFLAIFSSNLDEFFMVRVSILKKKIASGITTSSGGDKMLPRDQYLTVTKRVHELVDELCRCLHEAVLPGLRENGIAIRDAEPLSPEQRDHLRDLFTREIFPVLTPLAIDLSHPFPHLLNGSSNLAVRLRRKKESRQLLAVVQLPSVLPRYVPVSSEDGDELVPIERIIRENIEALFPGMVVIDSFVFRVTRDADFDLDDYEEIKDLAEKIERQIRERRRGAATRLEIEAEAPLELVEFLREALDLETSDVYQVSAPVGLTGLFDVYHLAGHEELRDPPHVPRVASIIADASSVFSAIREGDILLHHPYDSFKPVVDFISAAADDPKVLAIKQTLYRTSSDSPIVGALKRAADQGKQVTALVELQARMDEERNIAWARELEKSGVHVVYGILGLKTHCKVCLVVRRDESKIHRYVHLSTGNYNPQTAQFYTDVGILTADEAFADDASALFNYLTGYGELPSWKRLIVAPSRLRSSLVEMIQAETALGPEGRIVAKINAVLEPSVIRALYAASQAGVRIDLICRGICALRPGVPGISDNIRVRSIIDRFLEHSRIYYFGNQGQPRVYLASADWMDRNLLRRIEIAVPIEDPLLRAQLIEILNVNLSDNVKAHELTATGQWNRVTPSEVTDETAPRVRAQQYLLRAAARNPVDPPLLPVDEALPFIVDERVSRKKLLKGIRKKRRAERETNS</sequence>
<gene>
    <name evidence="14" type="primary">ppk_3</name>
    <name evidence="8" type="synonym">ppk</name>
    <name evidence="14" type="ORF">Pan216_51370</name>
</gene>
<comment type="catalytic activity">
    <reaction evidence="8 9">
        <text>[phosphate](n) + ATP = [phosphate](n+1) + ADP</text>
        <dbReference type="Rhea" id="RHEA:19573"/>
        <dbReference type="Rhea" id="RHEA-COMP:9859"/>
        <dbReference type="Rhea" id="RHEA-COMP:14280"/>
        <dbReference type="ChEBI" id="CHEBI:16838"/>
        <dbReference type="ChEBI" id="CHEBI:30616"/>
        <dbReference type="ChEBI" id="CHEBI:456216"/>
        <dbReference type="EC" id="2.7.4.1"/>
    </reaction>
</comment>
<dbReference type="NCBIfam" id="TIGR03705">
    <property type="entry name" value="poly_P_kin"/>
    <property type="match status" value="1"/>
</dbReference>
<keyword evidence="7 8" id="KW-0460">Magnesium</keyword>
<keyword evidence="5 8" id="KW-0418">Kinase</keyword>
<proteinExistence type="inferred from homology"/>
<dbReference type="SUPFAM" id="SSF143724">
    <property type="entry name" value="PHP14-like"/>
    <property type="match status" value="1"/>
</dbReference>
<organism evidence="14 15">
    <name type="scientific">Kolteria novifilia</name>
    <dbReference type="NCBI Taxonomy" id="2527975"/>
    <lineage>
        <taxon>Bacteria</taxon>
        <taxon>Pseudomonadati</taxon>
        <taxon>Planctomycetota</taxon>
        <taxon>Planctomycetia</taxon>
        <taxon>Kolteriales</taxon>
        <taxon>Kolteriaceae</taxon>
        <taxon>Kolteria</taxon>
    </lineage>
</organism>
<dbReference type="Gene3D" id="1.20.58.310">
    <property type="entry name" value="Polyphosphate kinase N-terminal domain"/>
    <property type="match status" value="1"/>
</dbReference>
<dbReference type="GO" id="GO:0006799">
    <property type="term" value="P:polyphosphate biosynthetic process"/>
    <property type="evidence" value="ECO:0007669"/>
    <property type="project" value="UniProtKB-UniRule"/>
</dbReference>
<dbReference type="Pfam" id="PF13089">
    <property type="entry name" value="PP_kinase_N"/>
    <property type="match status" value="1"/>
</dbReference>
<dbReference type="CDD" id="cd09168">
    <property type="entry name" value="PLDc_PaPPK1_C2_like"/>
    <property type="match status" value="1"/>
</dbReference>
<evidence type="ECO:0000259" key="10">
    <source>
        <dbReference type="Pfam" id="PF02503"/>
    </source>
</evidence>
<feature type="domain" description="Polyphosphate kinase middle" evidence="10">
    <location>
        <begin position="142"/>
        <end position="320"/>
    </location>
</feature>
<keyword evidence="2 8" id="KW-0808">Transferase</keyword>
<keyword evidence="15" id="KW-1185">Reference proteome</keyword>
<dbReference type="InterPro" id="IPR024953">
    <property type="entry name" value="PP_kinase_middle"/>
</dbReference>
<dbReference type="AlphaFoldDB" id="A0A518BB82"/>
<keyword evidence="3 8" id="KW-0479">Metal-binding</keyword>
<dbReference type="GO" id="GO:0005524">
    <property type="term" value="F:ATP binding"/>
    <property type="evidence" value="ECO:0007669"/>
    <property type="project" value="UniProtKB-KW"/>
</dbReference>
<dbReference type="GO" id="GO:0009358">
    <property type="term" value="C:polyphosphate kinase complex"/>
    <property type="evidence" value="ECO:0007669"/>
    <property type="project" value="InterPro"/>
</dbReference>
<reference evidence="14 15" key="1">
    <citation type="submission" date="2019-02" db="EMBL/GenBank/DDBJ databases">
        <title>Deep-cultivation of Planctomycetes and their phenomic and genomic characterization uncovers novel biology.</title>
        <authorList>
            <person name="Wiegand S."/>
            <person name="Jogler M."/>
            <person name="Boedeker C."/>
            <person name="Pinto D."/>
            <person name="Vollmers J."/>
            <person name="Rivas-Marin E."/>
            <person name="Kohn T."/>
            <person name="Peeters S.H."/>
            <person name="Heuer A."/>
            <person name="Rast P."/>
            <person name="Oberbeckmann S."/>
            <person name="Bunk B."/>
            <person name="Jeske O."/>
            <person name="Meyerdierks A."/>
            <person name="Storesund J.E."/>
            <person name="Kallscheuer N."/>
            <person name="Luecker S."/>
            <person name="Lage O.M."/>
            <person name="Pohl T."/>
            <person name="Merkel B.J."/>
            <person name="Hornburger P."/>
            <person name="Mueller R.-W."/>
            <person name="Bruemmer F."/>
            <person name="Labrenz M."/>
            <person name="Spormann A.M."/>
            <person name="Op den Camp H."/>
            <person name="Overmann J."/>
            <person name="Amann R."/>
            <person name="Jetten M.S.M."/>
            <person name="Mascher T."/>
            <person name="Medema M.H."/>
            <person name="Devos D.P."/>
            <person name="Kaster A.-K."/>
            <person name="Ovreas L."/>
            <person name="Rohde M."/>
            <person name="Galperin M.Y."/>
            <person name="Jogler C."/>
        </authorList>
    </citation>
    <scope>NUCLEOTIDE SEQUENCE [LARGE SCALE GENOMIC DNA]</scope>
    <source>
        <strain evidence="14 15">Pan216</strain>
    </source>
</reference>
<dbReference type="InterPro" id="IPR025200">
    <property type="entry name" value="PPK_C_dom2"/>
</dbReference>
<feature type="domain" description="Polyphosphate kinase N-terminal" evidence="11">
    <location>
        <begin position="27"/>
        <end position="133"/>
    </location>
</feature>
<keyword evidence="4 8" id="KW-0547">Nucleotide-binding</keyword>
<feature type="binding site" evidence="8">
    <location>
        <position position="65"/>
    </location>
    <ligand>
        <name>ATP</name>
        <dbReference type="ChEBI" id="CHEBI:30616"/>
    </ligand>
</feature>
<evidence type="ECO:0000256" key="2">
    <source>
        <dbReference type="ARBA" id="ARBA00022679"/>
    </source>
</evidence>
<evidence type="ECO:0000256" key="7">
    <source>
        <dbReference type="ARBA" id="ARBA00022842"/>
    </source>
</evidence>
<feature type="binding site" evidence="8">
    <location>
        <position position="606"/>
    </location>
    <ligand>
        <name>ATP</name>
        <dbReference type="ChEBI" id="CHEBI:30616"/>
    </ligand>
</feature>
<feature type="domain" description="Polyphosphate kinase C-terminal" evidence="13">
    <location>
        <begin position="348"/>
        <end position="512"/>
    </location>
</feature>
<dbReference type="HAMAP" id="MF_00347">
    <property type="entry name" value="Polyphosphate_kinase"/>
    <property type="match status" value="1"/>
</dbReference>
<feature type="binding site" evidence="8">
    <location>
        <position position="485"/>
    </location>
    <ligand>
        <name>ATP</name>
        <dbReference type="ChEBI" id="CHEBI:30616"/>
    </ligand>
</feature>
<protein>
    <recommendedName>
        <fullName evidence="8 9">Polyphosphate kinase</fullName>
        <ecNumber evidence="8 9">2.7.4.1</ecNumber>
    </recommendedName>
    <alternativeName>
        <fullName evidence="8">ATP-polyphosphate phosphotransferase</fullName>
    </alternativeName>
    <alternativeName>
        <fullName evidence="8">Polyphosphoric acid kinase</fullName>
    </alternativeName>
</protein>
<comment type="similarity">
    <text evidence="8 9">Belongs to the polyphosphate kinase 1 (PPK1) family.</text>
</comment>
<keyword evidence="1 8" id="KW-0597">Phosphoprotein</keyword>
<dbReference type="Gene3D" id="3.30.870.10">
    <property type="entry name" value="Endonuclease Chain A"/>
    <property type="match status" value="2"/>
</dbReference>
<dbReference type="Gene3D" id="3.30.1840.10">
    <property type="entry name" value="Polyphosphate kinase middle domain"/>
    <property type="match status" value="1"/>
</dbReference>
<dbReference type="SUPFAM" id="SSF56024">
    <property type="entry name" value="Phospholipase D/nuclease"/>
    <property type="match status" value="2"/>
</dbReference>
<dbReference type="NCBIfam" id="NF003918">
    <property type="entry name" value="PRK05443.1-2"/>
    <property type="match status" value="1"/>
</dbReference>